<dbReference type="SUPFAM" id="SSF53383">
    <property type="entry name" value="PLP-dependent transferases"/>
    <property type="match status" value="1"/>
</dbReference>
<evidence type="ECO:0000313" key="6">
    <source>
        <dbReference type="EMBL" id="MEN9063349.1"/>
    </source>
</evidence>
<dbReference type="InterPro" id="IPR015424">
    <property type="entry name" value="PyrdxlP-dep_Trfase"/>
</dbReference>
<evidence type="ECO:0000256" key="2">
    <source>
        <dbReference type="ARBA" id="ARBA00009077"/>
    </source>
</evidence>
<proteinExistence type="inferred from homology"/>
<protein>
    <submittedName>
        <fullName evidence="6">PLP-dependent aspartate aminotransferase family protein</fullName>
    </submittedName>
</protein>
<dbReference type="Gene3D" id="3.90.1150.10">
    <property type="entry name" value="Aspartate Aminotransferase, domain 1"/>
    <property type="match status" value="1"/>
</dbReference>
<comment type="similarity">
    <text evidence="2 5">Belongs to the trans-sulfuration enzymes family.</text>
</comment>
<reference evidence="6 7" key="1">
    <citation type="submission" date="2024-05" db="EMBL/GenBank/DDBJ databases">
        <title>Genome sequence of Ponticoccus litoralis KCCM 90028.</title>
        <authorList>
            <person name="Kim J.M."/>
            <person name="Lee J.K."/>
            <person name="Choi B.J."/>
            <person name="Bayburt H."/>
            <person name="Baek J.H."/>
            <person name="Jeon C.O."/>
        </authorList>
    </citation>
    <scope>NUCLEOTIDE SEQUENCE [LARGE SCALE GENOMIC DNA]</scope>
    <source>
        <strain evidence="6 7">KCCM 90028</strain>
    </source>
</reference>
<dbReference type="PANTHER" id="PTHR11808:SF15">
    <property type="entry name" value="CYSTATHIONINE GAMMA-LYASE"/>
    <property type="match status" value="1"/>
</dbReference>
<dbReference type="Pfam" id="PF01053">
    <property type="entry name" value="Cys_Met_Meta_PP"/>
    <property type="match status" value="1"/>
</dbReference>
<dbReference type="RefSeq" id="WP_347168438.1">
    <property type="nucleotide sequence ID" value="NZ_JBDNCH010000004.1"/>
</dbReference>
<dbReference type="InterPro" id="IPR015421">
    <property type="entry name" value="PyrdxlP-dep_Trfase_major"/>
</dbReference>
<keyword evidence="6" id="KW-0032">Aminotransferase</keyword>
<dbReference type="PIRSF" id="PIRSF001434">
    <property type="entry name" value="CGS"/>
    <property type="match status" value="1"/>
</dbReference>
<dbReference type="InterPro" id="IPR000277">
    <property type="entry name" value="Cys/Met-Metab_PyrdxlP-dep_enz"/>
</dbReference>
<dbReference type="GO" id="GO:0005737">
    <property type="term" value="C:cytoplasm"/>
    <property type="evidence" value="ECO:0007669"/>
    <property type="project" value="TreeGrafter"/>
</dbReference>
<feature type="modified residue" description="N6-(pyridoxal phosphate)lysine" evidence="4">
    <location>
        <position position="201"/>
    </location>
</feature>
<comment type="cofactor">
    <cofactor evidence="1 5">
        <name>pyridoxal 5'-phosphate</name>
        <dbReference type="ChEBI" id="CHEBI:597326"/>
    </cofactor>
</comment>
<comment type="caution">
    <text evidence="6">The sequence shown here is derived from an EMBL/GenBank/DDBJ whole genome shotgun (WGS) entry which is preliminary data.</text>
</comment>
<accession>A0AAW9SQ97</accession>
<evidence type="ECO:0000256" key="1">
    <source>
        <dbReference type="ARBA" id="ARBA00001933"/>
    </source>
</evidence>
<keyword evidence="6" id="KW-0808">Transferase</keyword>
<dbReference type="EMBL" id="JBDNCH010000004">
    <property type="protein sequence ID" value="MEN9063349.1"/>
    <property type="molecule type" value="Genomic_DNA"/>
</dbReference>
<evidence type="ECO:0000313" key="7">
    <source>
        <dbReference type="Proteomes" id="UP001428774"/>
    </source>
</evidence>
<dbReference type="GO" id="GO:0030170">
    <property type="term" value="F:pyridoxal phosphate binding"/>
    <property type="evidence" value="ECO:0007669"/>
    <property type="project" value="InterPro"/>
</dbReference>
<dbReference type="AlphaFoldDB" id="A0AAW9SQ97"/>
<keyword evidence="7" id="KW-1185">Reference proteome</keyword>
<dbReference type="GO" id="GO:0003962">
    <property type="term" value="F:cystathionine gamma-synthase activity"/>
    <property type="evidence" value="ECO:0007669"/>
    <property type="project" value="TreeGrafter"/>
</dbReference>
<dbReference type="GO" id="GO:0019346">
    <property type="term" value="P:transsulfuration"/>
    <property type="evidence" value="ECO:0007669"/>
    <property type="project" value="InterPro"/>
</dbReference>
<evidence type="ECO:0000256" key="5">
    <source>
        <dbReference type="RuleBase" id="RU362118"/>
    </source>
</evidence>
<keyword evidence="3 4" id="KW-0663">Pyridoxal phosphate</keyword>
<dbReference type="PANTHER" id="PTHR11808">
    <property type="entry name" value="TRANS-SULFURATION ENZYME FAMILY MEMBER"/>
    <property type="match status" value="1"/>
</dbReference>
<dbReference type="Proteomes" id="UP001428774">
    <property type="component" value="Unassembled WGS sequence"/>
</dbReference>
<sequence>MTRLPHPDTLAATALGWIDRETDAMAAPLRPSTSFLRDPAHLDRAGRMFTRDDNPSYQQTEAVINALEGGAGCLLFSSGMAAITAVFQRLAPGDHVILPVRVYSGLRDWLNLHGRRWGLEVSYLQDYTPAAIEAAIIPGKTRIVWMETPSNPTWVVTDIAAISKVAHEAGALVGIDNTVSTPILTQPIRHGADIVVHSGSKYLNGHGDLIAGAAVVAPGREDLLSDLQVQRNHYGAILGSFEAWLLLRGMRTLALRVRAQSAAAMKLAAFLEGHAAVAEVLYPGLPSHPGHDIARRQMAGGFGGMLSFRVAGGEAAAKAVASRVGVIRQAISFGSTETVIEHRAGMEGPDSPTPRDLLRISVGLENIDELIGDLGQALEAATIQKETGA</sequence>
<evidence type="ECO:0000256" key="3">
    <source>
        <dbReference type="ARBA" id="ARBA00022898"/>
    </source>
</evidence>
<dbReference type="InterPro" id="IPR015422">
    <property type="entry name" value="PyrdxlP-dep_Trfase_small"/>
</dbReference>
<evidence type="ECO:0000256" key="4">
    <source>
        <dbReference type="PIRSR" id="PIRSR001434-2"/>
    </source>
</evidence>
<dbReference type="GO" id="GO:0008483">
    <property type="term" value="F:transaminase activity"/>
    <property type="evidence" value="ECO:0007669"/>
    <property type="project" value="UniProtKB-KW"/>
</dbReference>
<dbReference type="Gene3D" id="3.40.640.10">
    <property type="entry name" value="Type I PLP-dependent aspartate aminotransferase-like (Major domain)"/>
    <property type="match status" value="1"/>
</dbReference>
<dbReference type="CDD" id="cd00614">
    <property type="entry name" value="CGS_like"/>
    <property type="match status" value="1"/>
</dbReference>
<dbReference type="GO" id="GO:0019343">
    <property type="term" value="P:cysteine biosynthetic process via cystathionine"/>
    <property type="evidence" value="ECO:0007669"/>
    <property type="project" value="TreeGrafter"/>
</dbReference>
<dbReference type="FunFam" id="3.40.640.10:FF:000046">
    <property type="entry name" value="Cystathionine gamma-lyase"/>
    <property type="match status" value="1"/>
</dbReference>
<name>A0AAW9SQ97_9RHOB</name>
<dbReference type="GO" id="GO:0004123">
    <property type="term" value="F:cystathionine gamma-lyase activity"/>
    <property type="evidence" value="ECO:0007669"/>
    <property type="project" value="TreeGrafter"/>
</dbReference>
<organism evidence="6 7">
    <name type="scientific">Ponticoccus litoralis</name>
    <dbReference type="NCBI Taxonomy" id="422297"/>
    <lineage>
        <taxon>Bacteria</taxon>
        <taxon>Pseudomonadati</taxon>
        <taxon>Pseudomonadota</taxon>
        <taxon>Alphaproteobacteria</taxon>
        <taxon>Rhodobacterales</taxon>
        <taxon>Roseobacteraceae</taxon>
        <taxon>Ponticoccus</taxon>
    </lineage>
</organism>
<gene>
    <name evidence="6" type="ORF">ABFB10_22475</name>
</gene>